<reference evidence="2 3" key="1">
    <citation type="journal article" date="2020" name="Genomics">
        <title>Complete, high-quality genomes from long-read metagenomic sequencing of two wolf lichen thalli reveals enigmatic genome architecture.</title>
        <authorList>
            <person name="McKenzie S.K."/>
            <person name="Walston R.F."/>
            <person name="Allen J.L."/>
        </authorList>
    </citation>
    <scope>NUCLEOTIDE SEQUENCE [LARGE SCALE GENOMIC DNA]</scope>
    <source>
        <strain evidence="2">WasteWater1</strain>
    </source>
</reference>
<sequence>MQDPGKTELKPSRLVELPLELQGMIFEDVNNFDLNRLCLTCKTIKAVVLPKLYHQVVIRVPQKWSRLPSLEGLLGSTGDGLKYTKYLFIATQQYPLRDSQQEFEDSRRPEEVLAETKLQFYLPQSSASNALNTLIRLLIIEAPESRQRTIAYQTSRWGHSCELNVSTLDLLFETQQANLGSLFCNRLSSSCDVLGSVIEGIDRLSVESMDLNRGGCQWAASMLVKNAETLDHLELGFKNRIAHDFALNRRPQYDKMWASFGVDVGKTLSAIGLEPPVNLSLESVYLCGLDFRTVIQGMMALHIDFNNVIELRLESCPGLSQAFSLLMGQGDSSRLALGALRNLFVRLEDPDPNLFTSLESFLTSVRGLNHLQVLIDKTLAVQNLEPILKVHGKTLETLVWDERRGPRTQLNASTSLLSSKLGNLRVISQNCPSLTLLGIPLNWEAISSSDKYFHESIARLLRKMPYLKVLNIRNLPEISGRSAMPMDYFVKGLAAMFVDIVNKKRKSTLLKTVAIGAPLYRDVYIGTHHVVHTAVSDFLRFRIYNIDYDYPSPSGLSPVLSKICKGAANSPQPAYTLVTVSLISDLTDNVAGFAINGMEPSHYRE</sequence>
<organism evidence="2 3">
    <name type="scientific">Letharia lupina</name>
    <dbReference type="NCBI Taxonomy" id="560253"/>
    <lineage>
        <taxon>Eukaryota</taxon>
        <taxon>Fungi</taxon>
        <taxon>Dikarya</taxon>
        <taxon>Ascomycota</taxon>
        <taxon>Pezizomycotina</taxon>
        <taxon>Lecanoromycetes</taxon>
        <taxon>OSLEUM clade</taxon>
        <taxon>Lecanoromycetidae</taxon>
        <taxon>Lecanorales</taxon>
        <taxon>Lecanorineae</taxon>
        <taxon>Parmeliaceae</taxon>
        <taxon>Letharia</taxon>
    </lineage>
</organism>
<dbReference type="EMBL" id="JACCJB010000020">
    <property type="protein sequence ID" value="KAF6219220.1"/>
    <property type="molecule type" value="Genomic_DNA"/>
</dbReference>
<dbReference type="InterPro" id="IPR001810">
    <property type="entry name" value="F-box_dom"/>
</dbReference>
<dbReference type="RefSeq" id="XP_037148655.1">
    <property type="nucleotide sequence ID" value="XM_037295957.1"/>
</dbReference>
<name>A0A8H6C978_9LECA</name>
<evidence type="ECO:0000313" key="3">
    <source>
        <dbReference type="Proteomes" id="UP000593566"/>
    </source>
</evidence>
<dbReference type="AlphaFoldDB" id="A0A8H6C978"/>
<dbReference type="Proteomes" id="UP000593566">
    <property type="component" value="Unassembled WGS sequence"/>
</dbReference>
<keyword evidence="3" id="KW-1185">Reference proteome</keyword>
<dbReference type="GeneID" id="59333451"/>
<evidence type="ECO:0000259" key="1">
    <source>
        <dbReference type="PROSITE" id="PS50181"/>
    </source>
</evidence>
<dbReference type="PROSITE" id="PS50181">
    <property type="entry name" value="FBOX"/>
    <property type="match status" value="1"/>
</dbReference>
<comment type="caution">
    <text evidence="2">The sequence shown here is derived from an EMBL/GenBank/DDBJ whole genome shotgun (WGS) entry which is preliminary data.</text>
</comment>
<evidence type="ECO:0000313" key="2">
    <source>
        <dbReference type="EMBL" id="KAF6219220.1"/>
    </source>
</evidence>
<feature type="domain" description="F-box" evidence="1">
    <location>
        <begin position="11"/>
        <end position="56"/>
    </location>
</feature>
<proteinExistence type="predicted"/>
<gene>
    <name evidence="2" type="ORF">HO133_005045</name>
</gene>
<dbReference type="Pfam" id="PF00646">
    <property type="entry name" value="F-box"/>
    <property type="match status" value="1"/>
</dbReference>
<protein>
    <recommendedName>
        <fullName evidence="1">F-box domain-containing protein</fullName>
    </recommendedName>
</protein>
<accession>A0A8H6C978</accession>